<dbReference type="EMBL" id="JACHCC010000012">
    <property type="protein sequence ID" value="MBB6502194.1"/>
    <property type="molecule type" value="Genomic_DNA"/>
</dbReference>
<feature type="domain" description="RagB/SusD" evidence="6">
    <location>
        <begin position="347"/>
        <end position="500"/>
    </location>
</feature>
<evidence type="ECO:0000256" key="5">
    <source>
        <dbReference type="ARBA" id="ARBA00023237"/>
    </source>
</evidence>
<comment type="subcellular location">
    <subcellularLocation>
        <location evidence="1">Cell outer membrane</location>
    </subcellularLocation>
</comment>
<evidence type="ECO:0000256" key="1">
    <source>
        <dbReference type="ARBA" id="ARBA00004442"/>
    </source>
</evidence>
<evidence type="ECO:0000259" key="6">
    <source>
        <dbReference type="Pfam" id="PF07980"/>
    </source>
</evidence>
<keyword evidence="3" id="KW-0732">Signal</keyword>
<dbReference type="InterPro" id="IPR012944">
    <property type="entry name" value="SusD_RagB_dom"/>
</dbReference>
<dbReference type="RefSeq" id="WP_184628450.1">
    <property type="nucleotide sequence ID" value="NZ_JACHCC010000012.1"/>
</dbReference>
<evidence type="ECO:0000256" key="3">
    <source>
        <dbReference type="ARBA" id="ARBA00022729"/>
    </source>
</evidence>
<evidence type="ECO:0000256" key="4">
    <source>
        <dbReference type="ARBA" id="ARBA00023136"/>
    </source>
</evidence>
<dbReference type="Pfam" id="PF07980">
    <property type="entry name" value="SusD_RagB"/>
    <property type="match status" value="1"/>
</dbReference>
<comment type="caution">
    <text evidence="8">The sequence shown here is derived from an EMBL/GenBank/DDBJ whole genome shotgun (WGS) entry which is preliminary data.</text>
</comment>
<proteinExistence type="inferred from homology"/>
<dbReference type="SUPFAM" id="SSF48452">
    <property type="entry name" value="TPR-like"/>
    <property type="match status" value="1"/>
</dbReference>
<comment type="similarity">
    <text evidence="2">Belongs to the SusD family.</text>
</comment>
<evidence type="ECO:0008006" key="10">
    <source>
        <dbReference type="Google" id="ProtNLM"/>
    </source>
</evidence>
<dbReference type="Proteomes" id="UP000521017">
    <property type="component" value="Unassembled WGS sequence"/>
</dbReference>
<evidence type="ECO:0000313" key="9">
    <source>
        <dbReference type="Proteomes" id="UP000521017"/>
    </source>
</evidence>
<dbReference type="CDD" id="cd08977">
    <property type="entry name" value="SusD"/>
    <property type="match status" value="1"/>
</dbReference>
<reference evidence="8 9" key="1">
    <citation type="submission" date="2020-08" db="EMBL/GenBank/DDBJ databases">
        <title>Genomic Encyclopedia of Type Strains, Phase IV (KMG-V): Genome sequencing to study the core and pangenomes of soil and plant-associated prokaryotes.</title>
        <authorList>
            <person name="Whitman W."/>
        </authorList>
    </citation>
    <scope>NUCLEOTIDE SEQUENCE [LARGE SCALE GENOMIC DNA]</scope>
    <source>
        <strain evidence="8 9">M2T3</strain>
    </source>
</reference>
<dbReference type="AlphaFoldDB" id="A0A7X0J7Q3"/>
<dbReference type="InterPro" id="IPR033985">
    <property type="entry name" value="SusD-like_N"/>
</dbReference>
<keyword evidence="4" id="KW-0472">Membrane</keyword>
<dbReference type="Gene3D" id="1.25.40.390">
    <property type="match status" value="1"/>
</dbReference>
<gene>
    <name evidence="8" type="ORF">HDF25_004371</name>
</gene>
<evidence type="ECO:0000259" key="7">
    <source>
        <dbReference type="Pfam" id="PF14322"/>
    </source>
</evidence>
<evidence type="ECO:0000256" key="2">
    <source>
        <dbReference type="ARBA" id="ARBA00006275"/>
    </source>
</evidence>
<feature type="domain" description="SusD-like N-terminal" evidence="7">
    <location>
        <begin position="79"/>
        <end position="236"/>
    </location>
</feature>
<dbReference type="InterPro" id="IPR011990">
    <property type="entry name" value="TPR-like_helical_dom_sf"/>
</dbReference>
<protein>
    <recommendedName>
        <fullName evidence="10">SusD-like starch-binding protein associating with outer membrane</fullName>
    </recommendedName>
</protein>
<evidence type="ECO:0000313" key="8">
    <source>
        <dbReference type="EMBL" id="MBB6502194.1"/>
    </source>
</evidence>
<organism evidence="8 9">
    <name type="scientific">Pedobacter cryoconitis</name>
    <dbReference type="NCBI Taxonomy" id="188932"/>
    <lineage>
        <taxon>Bacteria</taxon>
        <taxon>Pseudomonadati</taxon>
        <taxon>Bacteroidota</taxon>
        <taxon>Sphingobacteriia</taxon>
        <taxon>Sphingobacteriales</taxon>
        <taxon>Sphingobacteriaceae</taxon>
        <taxon>Pedobacter</taxon>
    </lineage>
</organism>
<keyword evidence="5" id="KW-0998">Cell outer membrane</keyword>
<name>A0A7X0J7Q3_9SPHI</name>
<accession>A0A7X0J7Q3</accession>
<sequence length="501" mass="56035">MNLKNITYIVAAAFLLPVLGCKKELTTKPTTSVAESLIYDSADNIETVLNGTWSYMQDSFFTYSNPGYTTILRTSDAMGNDVAVITNKYGYRDAYEFTLANNQTRLGAIWTILYKVINNCNNIIAKIDASSGTDAKKAQIKGQALALRANSYLNLVTYYQFNYQVNPQAKVVPIYTEPTTPLTKGNPKSTVEAVYQLILADLTQAEKLLPAYSRPATTKYKINIDVVHGLLARTYLNMGKWDLAASNALEAKKKYSYMSADDYATGFNDLKNSEWIWGHGQRPDQSNASYTFNFLDVSSPSSYYYSFMADPNFKNLFDTKDIRSKLFLWDGLPSREGYLRYQKFKFREDQTGDIVMMRSAEMTLIAAEGYARNSDLTNAVALLNELRGARQAELYTLGTSSKDDVIAAILIERRKELWGEGFALSDILRTQSAVQRLPALGADGQPLKVTIIKPDGTSKIVTAKQHTSLKFPDGTAFIPNSSYYLFGLPQTELNNNKNINN</sequence>
<dbReference type="GO" id="GO:0009279">
    <property type="term" value="C:cell outer membrane"/>
    <property type="evidence" value="ECO:0007669"/>
    <property type="project" value="UniProtKB-SubCell"/>
</dbReference>
<dbReference type="Pfam" id="PF14322">
    <property type="entry name" value="SusD-like_3"/>
    <property type="match status" value="1"/>
</dbReference>